<evidence type="ECO:0000313" key="1">
    <source>
        <dbReference type="EMBL" id="KOM25307.1"/>
    </source>
</evidence>
<protein>
    <submittedName>
        <fullName evidence="1">Uncharacterized protein</fullName>
    </submittedName>
</protein>
<proteinExistence type="predicted"/>
<dbReference type="EMBL" id="KQ258262">
    <property type="protein sequence ID" value="KOM25307.1"/>
    <property type="molecule type" value="Genomic_DNA"/>
</dbReference>
<evidence type="ECO:0000313" key="2">
    <source>
        <dbReference type="Proteomes" id="UP000053144"/>
    </source>
</evidence>
<accession>A0A0L9T3Z9</accession>
<name>A0A0L9T3Z9_PHAAN</name>
<dbReference type="Proteomes" id="UP000053144">
    <property type="component" value="Unassembled WGS sequence"/>
</dbReference>
<reference evidence="2" key="1">
    <citation type="journal article" date="2015" name="Proc. Natl. Acad. Sci. U.S.A.">
        <title>Genome sequencing of adzuki bean (Vigna angularis) provides insight into high starch and low fat accumulation and domestication.</title>
        <authorList>
            <person name="Yang K."/>
            <person name="Tian Z."/>
            <person name="Chen C."/>
            <person name="Luo L."/>
            <person name="Zhao B."/>
            <person name="Wang Z."/>
            <person name="Yu L."/>
            <person name="Li Y."/>
            <person name="Sun Y."/>
            <person name="Li W."/>
            <person name="Chen Y."/>
            <person name="Li Y."/>
            <person name="Zhang Y."/>
            <person name="Ai D."/>
            <person name="Zhao J."/>
            <person name="Shang C."/>
            <person name="Ma Y."/>
            <person name="Wu B."/>
            <person name="Wang M."/>
            <person name="Gao L."/>
            <person name="Sun D."/>
            <person name="Zhang P."/>
            <person name="Guo F."/>
            <person name="Wang W."/>
            <person name="Li Y."/>
            <person name="Wang J."/>
            <person name="Varshney R.K."/>
            <person name="Wang J."/>
            <person name="Ling H.Q."/>
            <person name="Wan P."/>
        </authorList>
    </citation>
    <scope>NUCLEOTIDE SEQUENCE</scope>
    <source>
        <strain evidence="2">cv. Jingnong 6</strain>
    </source>
</reference>
<organism evidence="1 2">
    <name type="scientific">Phaseolus angularis</name>
    <name type="common">Azuki bean</name>
    <name type="synonym">Vigna angularis</name>
    <dbReference type="NCBI Taxonomy" id="3914"/>
    <lineage>
        <taxon>Eukaryota</taxon>
        <taxon>Viridiplantae</taxon>
        <taxon>Streptophyta</taxon>
        <taxon>Embryophyta</taxon>
        <taxon>Tracheophyta</taxon>
        <taxon>Spermatophyta</taxon>
        <taxon>Magnoliopsida</taxon>
        <taxon>eudicotyledons</taxon>
        <taxon>Gunneridae</taxon>
        <taxon>Pentapetalae</taxon>
        <taxon>rosids</taxon>
        <taxon>fabids</taxon>
        <taxon>Fabales</taxon>
        <taxon>Fabaceae</taxon>
        <taxon>Papilionoideae</taxon>
        <taxon>50 kb inversion clade</taxon>
        <taxon>NPAAA clade</taxon>
        <taxon>indigoferoid/millettioid clade</taxon>
        <taxon>Phaseoleae</taxon>
        <taxon>Vigna</taxon>
    </lineage>
</organism>
<dbReference type="AlphaFoldDB" id="A0A0L9T3Z9"/>
<dbReference type="Gramene" id="KOM25307">
    <property type="protein sequence ID" value="KOM25307"/>
    <property type="gene ID" value="LR48_Vigan86s002600"/>
</dbReference>
<gene>
    <name evidence="1" type="ORF">LR48_Vigan86s002600</name>
</gene>
<sequence length="143" mass="16458">MVFDNSLTERSCDDRAPVCEPAEQCLTDRSEPLRTKRSSVVSRETQQQCWKHILGLQEGGHGKEGEEKDGKGKMVHHDSVDKELKLCAQVRFKGTVWVVKELKDNGVIEIEAPYSRRVKKVTKKMLMSWSERKKKNINMKEVT</sequence>